<accession>A0ABW2LQY0</accession>
<dbReference type="RefSeq" id="WP_380673295.1">
    <property type="nucleotide sequence ID" value="NZ_JBHTCJ010000022.1"/>
</dbReference>
<dbReference type="EMBL" id="JBHTCJ010000022">
    <property type="protein sequence ID" value="MFC7344977.1"/>
    <property type="molecule type" value="Genomic_DNA"/>
</dbReference>
<evidence type="ECO:0000313" key="1">
    <source>
        <dbReference type="EMBL" id="MFC7344977.1"/>
    </source>
</evidence>
<evidence type="ECO:0000313" key="2">
    <source>
        <dbReference type="Proteomes" id="UP001596504"/>
    </source>
</evidence>
<name>A0ABW2LQY0_9PSEU</name>
<evidence type="ECO:0008006" key="3">
    <source>
        <dbReference type="Google" id="ProtNLM"/>
    </source>
</evidence>
<comment type="caution">
    <text evidence="1">The sequence shown here is derived from an EMBL/GenBank/DDBJ whole genome shotgun (WGS) entry which is preliminary data.</text>
</comment>
<gene>
    <name evidence="1" type="ORF">ACFQRI_26500</name>
</gene>
<organism evidence="1 2">
    <name type="scientific">Saccharopolyspora griseoalba</name>
    <dbReference type="NCBI Taxonomy" id="1431848"/>
    <lineage>
        <taxon>Bacteria</taxon>
        <taxon>Bacillati</taxon>
        <taxon>Actinomycetota</taxon>
        <taxon>Actinomycetes</taxon>
        <taxon>Pseudonocardiales</taxon>
        <taxon>Pseudonocardiaceae</taxon>
        <taxon>Saccharopolyspora</taxon>
    </lineage>
</organism>
<dbReference type="Proteomes" id="UP001596504">
    <property type="component" value="Unassembled WGS sequence"/>
</dbReference>
<reference evidence="2" key="1">
    <citation type="journal article" date="2019" name="Int. J. Syst. Evol. Microbiol.">
        <title>The Global Catalogue of Microorganisms (GCM) 10K type strain sequencing project: providing services to taxonomists for standard genome sequencing and annotation.</title>
        <authorList>
            <consortium name="The Broad Institute Genomics Platform"/>
            <consortium name="The Broad Institute Genome Sequencing Center for Infectious Disease"/>
            <person name="Wu L."/>
            <person name="Ma J."/>
        </authorList>
    </citation>
    <scope>NUCLEOTIDE SEQUENCE [LARGE SCALE GENOMIC DNA]</scope>
    <source>
        <strain evidence="2">WLHS5</strain>
    </source>
</reference>
<protein>
    <recommendedName>
        <fullName evidence="3">Helix-turn-helix domain-containing protein</fullName>
    </recommendedName>
</protein>
<keyword evidence="2" id="KW-1185">Reference proteome</keyword>
<sequence>MIDVTRDQVLTPREAAELLQTSEAELLDAAARRMIPGVCLGGVWRFSLVKITRASDTRVRELR</sequence>
<proteinExistence type="predicted"/>